<keyword evidence="4" id="KW-0675">Receptor</keyword>
<dbReference type="GO" id="GO:0004930">
    <property type="term" value="F:G protein-coupled receptor activity"/>
    <property type="evidence" value="ECO:0007669"/>
    <property type="project" value="UniProtKB-KW"/>
</dbReference>
<proteinExistence type="predicted"/>
<evidence type="ECO:0000256" key="5">
    <source>
        <dbReference type="ARBA" id="ARBA00023224"/>
    </source>
</evidence>
<dbReference type="SUPFAM" id="SSF81321">
    <property type="entry name" value="Family A G protein-coupled receptor-like"/>
    <property type="match status" value="1"/>
</dbReference>
<evidence type="ECO:0000256" key="2">
    <source>
        <dbReference type="ARBA" id="ARBA00022475"/>
    </source>
</evidence>
<feature type="transmembrane region" description="Helical" evidence="6">
    <location>
        <begin position="33"/>
        <end position="55"/>
    </location>
</feature>
<dbReference type="Gene3D" id="1.20.1070.10">
    <property type="entry name" value="Rhodopsin 7-helix transmembrane proteins"/>
    <property type="match status" value="1"/>
</dbReference>
<organism evidence="7 8">
    <name type="scientific">Romanomermis culicivorax</name>
    <name type="common">Nematode worm</name>
    <dbReference type="NCBI Taxonomy" id="13658"/>
    <lineage>
        <taxon>Eukaryota</taxon>
        <taxon>Metazoa</taxon>
        <taxon>Ecdysozoa</taxon>
        <taxon>Nematoda</taxon>
        <taxon>Enoplea</taxon>
        <taxon>Dorylaimia</taxon>
        <taxon>Mermithida</taxon>
        <taxon>Mermithoidea</taxon>
        <taxon>Mermithidae</taxon>
        <taxon>Romanomermis</taxon>
    </lineage>
</organism>
<dbReference type="GO" id="GO:0043005">
    <property type="term" value="C:neuron projection"/>
    <property type="evidence" value="ECO:0007669"/>
    <property type="project" value="TreeGrafter"/>
</dbReference>
<feature type="transmembrane region" description="Helical" evidence="6">
    <location>
        <begin position="104"/>
        <end position="126"/>
    </location>
</feature>
<reference evidence="8" key="1">
    <citation type="submission" date="2022-11" db="UniProtKB">
        <authorList>
            <consortium name="WormBaseParasite"/>
        </authorList>
    </citation>
    <scope>IDENTIFICATION</scope>
</reference>
<comment type="subcellular location">
    <subcellularLocation>
        <location evidence="1">Cell membrane</location>
        <topology evidence="1">Multi-pass membrane protein</topology>
    </subcellularLocation>
</comment>
<evidence type="ECO:0000256" key="3">
    <source>
        <dbReference type="ARBA" id="ARBA00023040"/>
    </source>
</evidence>
<keyword evidence="5" id="KW-0807">Transducer</keyword>
<evidence type="ECO:0000313" key="8">
    <source>
        <dbReference type="WBParaSite" id="nRc.2.0.1.t07559-RA"/>
    </source>
</evidence>
<keyword evidence="7" id="KW-1185">Reference proteome</keyword>
<dbReference type="GO" id="GO:0005886">
    <property type="term" value="C:plasma membrane"/>
    <property type="evidence" value="ECO:0007669"/>
    <property type="project" value="UniProtKB-SubCell"/>
</dbReference>
<evidence type="ECO:0000256" key="1">
    <source>
        <dbReference type="ARBA" id="ARBA00004651"/>
    </source>
</evidence>
<evidence type="ECO:0000313" key="7">
    <source>
        <dbReference type="Proteomes" id="UP000887565"/>
    </source>
</evidence>
<keyword evidence="6" id="KW-1133">Transmembrane helix</keyword>
<evidence type="ECO:0000256" key="4">
    <source>
        <dbReference type="ARBA" id="ARBA00023170"/>
    </source>
</evidence>
<dbReference type="GO" id="GO:0042277">
    <property type="term" value="F:peptide binding"/>
    <property type="evidence" value="ECO:0007669"/>
    <property type="project" value="TreeGrafter"/>
</dbReference>
<sequence length="182" mass="20773">MNDLGHEEIISNDSSEENQEQQTILLVKVDKNYFVFVSIYGSIFLIGLVGNLWALKLILPVFFGRHCPFRCSNRGGRKFRRQNSKRDSGYCNNPPNTQTINNNLLLYTLILCIIDLVIVSIIPLLIADYFADTWLFGKILCKSFWIIENGHKIASKLILMAMSVDSPVDFRFTPCFAHFSSS</sequence>
<dbReference type="PANTHER" id="PTHR24229:SF40">
    <property type="entry name" value="ALLATOSTATIN C RECEPTOR 1-RELATED"/>
    <property type="match status" value="1"/>
</dbReference>
<accession>A0A915I161</accession>
<protein>
    <submittedName>
        <fullName evidence="8">G-protein coupled receptors family 1 profile domain-containing protein</fullName>
    </submittedName>
</protein>
<keyword evidence="2" id="KW-1003">Cell membrane</keyword>
<evidence type="ECO:0000256" key="6">
    <source>
        <dbReference type="SAM" id="Phobius"/>
    </source>
</evidence>
<keyword evidence="3" id="KW-0297">G-protein coupled receptor</keyword>
<keyword evidence="6" id="KW-0472">Membrane</keyword>
<dbReference type="PANTHER" id="PTHR24229">
    <property type="entry name" value="NEUROPEPTIDES RECEPTOR"/>
    <property type="match status" value="1"/>
</dbReference>
<dbReference type="AlphaFoldDB" id="A0A915I161"/>
<dbReference type="WBParaSite" id="nRc.2.0.1.t07559-RA">
    <property type="protein sequence ID" value="nRc.2.0.1.t07559-RA"/>
    <property type="gene ID" value="nRc.2.0.1.g07559"/>
</dbReference>
<name>A0A915I161_ROMCU</name>
<keyword evidence="6" id="KW-0812">Transmembrane</keyword>
<dbReference type="Proteomes" id="UP000887565">
    <property type="component" value="Unplaced"/>
</dbReference>